<dbReference type="EMBL" id="RZTZ01000005">
    <property type="protein sequence ID" value="RVT61641.1"/>
    <property type="molecule type" value="Genomic_DNA"/>
</dbReference>
<keyword evidence="1" id="KW-1133">Transmembrane helix</keyword>
<name>A0A3S2TTT6_9BACI</name>
<dbReference type="AlphaFoldDB" id="A0A3S2TTT6"/>
<organism evidence="2 3">
    <name type="scientific">Niallia taxi</name>
    <dbReference type="NCBI Taxonomy" id="2499688"/>
    <lineage>
        <taxon>Bacteria</taxon>
        <taxon>Bacillati</taxon>
        <taxon>Bacillota</taxon>
        <taxon>Bacilli</taxon>
        <taxon>Bacillales</taxon>
        <taxon>Bacillaceae</taxon>
        <taxon>Niallia</taxon>
    </lineage>
</organism>
<feature type="transmembrane region" description="Helical" evidence="1">
    <location>
        <begin position="177"/>
        <end position="197"/>
    </location>
</feature>
<sequence>MKAVLVDSIYSISNWILRFLYAHLLWMLFSVVGLAVVGFFPATVSLFAVMRKWLLGETSFPIFSTFLSVYKKEFVKSNLLGLLLIFGGAVLYADLLALQHTTITFLQYLYFPVLFIALLYACSVLTFFTMYVHYELKGLHIIKNALLFTLAMPLACAKMVGGLLIIVYVLITFPGSIILFGASVPAFYMMWTSLKAFSRYEQKRTKQLT</sequence>
<proteinExistence type="predicted"/>
<keyword evidence="3" id="KW-1185">Reference proteome</keyword>
<keyword evidence="1" id="KW-0472">Membrane</keyword>
<reference evidence="2 3" key="1">
    <citation type="submission" date="2019-01" db="EMBL/GenBank/DDBJ databases">
        <title>Bacillus sp. M5HDSG1-1, whole genome shotgun sequence.</title>
        <authorList>
            <person name="Tuo L."/>
        </authorList>
    </citation>
    <scope>NUCLEOTIDE SEQUENCE [LARGE SCALE GENOMIC DNA]</scope>
    <source>
        <strain evidence="2 3">M5HDSG1-1</strain>
    </source>
</reference>
<accession>A0A3S2TTT6</accession>
<feature type="transmembrane region" description="Helical" evidence="1">
    <location>
        <begin position="110"/>
        <end position="134"/>
    </location>
</feature>
<dbReference type="RefSeq" id="WP_127739098.1">
    <property type="nucleotide sequence ID" value="NZ_CAJCKN010000008.1"/>
</dbReference>
<keyword evidence="1" id="KW-0812">Transmembrane</keyword>
<dbReference type="InterPro" id="IPR006938">
    <property type="entry name" value="DUF624"/>
</dbReference>
<feature type="transmembrane region" description="Helical" evidence="1">
    <location>
        <begin position="79"/>
        <end position="98"/>
    </location>
</feature>
<feature type="transmembrane region" description="Helical" evidence="1">
    <location>
        <begin position="146"/>
        <end position="171"/>
    </location>
</feature>
<comment type="caution">
    <text evidence="2">The sequence shown here is derived from an EMBL/GenBank/DDBJ whole genome shotgun (WGS) entry which is preliminary data.</text>
</comment>
<evidence type="ECO:0000313" key="3">
    <source>
        <dbReference type="Proteomes" id="UP000288024"/>
    </source>
</evidence>
<evidence type="ECO:0000256" key="1">
    <source>
        <dbReference type="SAM" id="Phobius"/>
    </source>
</evidence>
<feature type="transmembrane region" description="Helical" evidence="1">
    <location>
        <begin position="20"/>
        <end position="49"/>
    </location>
</feature>
<dbReference type="Proteomes" id="UP000288024">
    <property type="component" value="Unassembled WGS sequence"/>
</dbReference>
<evidence type="ECO:0000313" key="2">
    <source>
        <dbReference type="EMBL" id="RVT61641.1"/>
    </source>
</evidence>
<gene>
    <name evidence="2" type="ORF">EM808_15485</name>
</gene>
<protein>
    <submittedName>
        <fullName evidence="2">DUF624 domain-containing protein</fullName>
    </submittedName>
</protein>
<dbReference type="Pfam" id="PF04854">
    <property type="entry name" value="DUF624"/>
    <property type="match status" value="1"/>
</dbReference>